<proteinExistence type="predicted"/>
<dbReference type="EMBL" id="SRLO01000929">
    <property type="protein sequence ID" value="TNN44024.1"/>
    <property type="molecule type" value="Genomic_DNA"/>
</dbReference>
<comment type="caution">
    <text evidence="2">The sequence shown here is derived from an EMBL/GenBank/DDBJ whole genome shotgun (WGS) entry which is preliminary data.</text>
</comment>
<keyword evidence="3" id="KW-1185">Reference proteome</keyword>
<accession>A0A4Z2FTH6</accession>
<gene>
    <name evidence="2" type="ORF">EYF80_045789</name>
</gene>
<dbReference type="Proteomes" id="UP000314294">
    <property type="component" value="Unassembled WGS sequence"/>
</dbReference>
<dbReference type="AlphaFoldDB" id="A0A4Z2FTH6"/>
<evidence type="ECO:0000313" key="3">
    <source>
        <dbReference type="Proteomes" id="UP000314294"/>
    </source>
</evidence>
<evidence type="ECO:0000313" key="2">
    <source>
        <dbReference type="EMBL" id="TNN44024.1"/>
    </source>
</evidence>
<feature type="region of interest" description="Disordered" evidence="1">
    <location>
        <begin position="125"/>
        <end position="199"/>
    </location>
</feature>
<reference evidence="2 3" key="1">
    <citation type="submission" date="2019-03" db="EMBL/GenBank/DDBJ databases">
        <title>First draft genome of Liparis tanakae, snailfish: a comprehensive survey of snailfish specific genes.</title>
        <authorList>
            <person name="Kim W."/>
            <person name="Song I."/>
            <person name="Jeong J.-H."/>
            <person name="Kim D."/>
            <person name="Kim S."/>
            <person name="Ryu S."/>
            <person name="Song J.Y."/>
            <person name="Lee S.K."/>
        </authorList>
    </citation>
    <scope>NUCLEOTIDE SEQUENCE [LARGE SCALE GENOMIC DNA]</scope>
    <source>
        <tissue evidence="2">Muscle</tissue>
    </source>
</reference>
<sequence length="199" mass="21719">MPSSLPENRKLPHGVKLLEILSRSMTLSTLSLAWMSRQRPLGWSCSMLMGTPRRVKTDGVDEAAVTLELLQQLSVHVVHVEPPHAHQGVEAPRHHQVLGRGPVLSAVHEGRVGQHLLGRRLEPLHVPLSDGGESKRPFKSRVSNTRPAGRKRHARNSPHSSIRGGGQKAPIVSGPAEIVDDFEMAAEGRQRPTGGNLVH</sequence>
<protein>
    <submittedName>
        <fullName evidence="2">Uncharacterized protein</fullName>
    </submittedName>
</protein>
<organism evidence="2 3">
    <name type="scientific">Liparis tanakae</name>
    <name type="common">Tanaka's snailfish</name>
    <dbReference type="NCBI Taxonomy" id="230148"/>
    <lineage>
        <taxon>Eukaryota</taxon>
        <taxon>Metazoa</taxon>
        <taxon>Chordata</taxon>
        <taxon>Craniata</taxon>
        <taxon>Vertebrata</taxon>
        <taxon>Euteleostomi</taxon>
        <taxon>Actinopterygii</taxon>
        <taxon>Neopterygii</taxon>
        <taxon>Teleostei</taxon>
        <taxon>Neoteleostei</taxon>
        <taxon>Acanthomorphata</taxon>
        <taxon>Eupercaria</taxon>
        <taxon>Perciformes</taxon>
        <taxon>Cottioidei</taxon>
        <taxon>Cottales</taxon>
        <taxon>Liparidae</taxon>
        <taxon>Liparis</taxon>
    </lineage>
</organism>
<evidence type="ECO:0000256" key="1">
    <source>
        <dbReference type="SAM" id="MobiDB-lite"/>
    </source>
</evidence>
<name>A0A4Z2FTH6_9TELE</name>